<accession>A0A2N0VJC8</accession>
<dbReference type="Proteomes" id="UP000233398">
    <property type="component" value="Unassembled WGS sequence"/>
</dbReference>
<protein>
    <submittedName>
        <fullName evidence="1">Uncharacterized protein</fullName>
    </submittedName>
</protein>
<keyword evidence="2" id="KW-1185">Reference proteome</keyword>
<gene>
    <name evidence="1" type="ORF">CWD77_02080</name>
</gene>
<organism evidence="1 2">
    <name type="scientific">Rhodohalobacter barkolensis</name>
    <dbReference type="NCBI Taxonomy" id="2053187"/>
    <lineage>
        <taxon>Bacteria</taxon>
        <taxon>Pseudomonadati</taxon>
        <taxon>Balneolota</taxon>
        <taxon>Balneolia</taxon>
        <taxon>Balneolales</taxon>
        <taxon>Balneolaceae</taxon>
        <taxon>Rhodohalobacter</taxon>
    </lineage>
</organism>
<sequence length="169" mass="18578">MAGCSDTSLIDHGQDLQPTTILEKGAELPDMKYSEGDATVLKAVKQATSRFNSTTQATKAGYVNLEECISSESGGMGYHWLNEDWVDPVFDPLQPEAVVYEADKNGNMKLVAVEYIVIDIGQDHPHFGDYPLDVGGTPVPVDHYSLHVWLYKDNPNGIFTPFNPNVSCN</sequence>
<dbReference type="AlphaFoldDB" id="A0A2N0VJC8"/>
<dbReference type="EMBL" id="PISP01000001">
    <property type="protein sequence ID" value="PKD44279.1"/>
    <property type="molecule type" value="Genomic_DNA"/>
</dbReference>
<evidence type="ECO:0000313" key="1">
    <source>
        <dbReference type="EMBL" id="PKD44279.1"/>
    </source>
</evidence>
<proteinExistence type="predicted"/>
<comment type="caution">
    <text evidence="1">The sequence shown here is derived from an EMBL/GenBank/DDBJ whole genome shotgun (WGS) entry which is preliminary data.</text>
</comment>
<evidence type="ECO:0000313" key="2">
    <source>
        <dbReference type="Proteomes" id="UP000233398"/>
    </source>
</evidence>
<name>A0A2N0VJC8_9BACT</name>
<reference evidence="1 2" key="1">
    <citation type="submission" date="2017-11" db="EMBL/GenBank/DDBJ databases">
        <title>Rhodohalobacter 15182 sp. nov., isolated from a salt lake.</title>
        <authorList>
            <person name="Han S."/>
        </authorList>
    </citation>
    <scope>NUCLEOTIDE SEQUENCE [LARGE SCALE GENOMIC DNA]</scope>
    <source>
        <strain evidence="1 2">15182</strain>
    </source>
</reference>